<evidence type="ECO:0000259" key="9">
    <source>
        <dbReference type="Pfam" id="PF20009"/>
    </source>
</evidence>
<evidence type="ECO:0000256" key="5">
    <source>
        <dbReference type="SAM" id="MobiDB-lite"/>
    </source>
</evidence>
<dbReference type="RefSeq" id="WP_002709921.1">
    <property type="nucleotide sequence ID" value="NZ_JH651384.1"/>
</dbReference>
<evidence type="ECO:0000313" key="10">
    <source>
        <dbReference type="EMBL" id="EIJ36030.1"/>
    </source>
</evidence>
<evidence type="ECO:0000256" key="6">
    <source>
        <dbReference type="SAM" id="SignalP"/>
    </source>
</evidence>
<feature type="domain" description="GEVED" evidence="9">
    <location>
        <begin position="160"/>
        <end position="233"/>
    </location>
</feature>
<feature type="signal peptide" evidence="6">
    <location>
        <begin position="1"/>
        <end position="24"/>
    </location>
</feature>
<dbReference type="OrthoDB" id="5619324at2"/>
<dbReference type="Pfam" id="PF17210">
    <property type="entry name" value="SdrD_B"/>
    <property type="match status" value="8"/>
</dbReference>
<feature type="compositionally biased region" description="Polar residues" evidence="5">
    <location>
        <begin position="802"/>
        <end position="821"/>
    </location>
</feature>
<dbReference type="InterPro" id="IPR045474">
    <property type="entry name" value="GEVED"/>
</dbReference>
<feature type="domain" description="SD-repeat containing protein B" evidence="7">
    <location>
        <begin position="1292"/>
        <end position="1388"/>
    </location>
</feature>
<dbReference type="Gene3D" id="2.60.40.10">
    <property type="entry name" value="Immunoglobulins"/>
    <property type="match status" value="8"/>
</dbReference>
<dbReference type="SUPFAM" id="SSF117074">
    <property type="entry name" value="Hypothetical protein PA1324"/>
    <property type="match status" value="8"/>
</dbReference>
<dbReference type="InterPro" id="IPR033764">
    <property type="entry name" value="Sdr_B"/>
</dbReference>
<dbReference type="Pfam" id="PF20009">
    <property type="entry name" value="GEVED"/>
    <property type="match status" value="1"/>
</dbReference>
<evidence type="ECO:0000256" key="3">
    <source>
        <dbReference type="ARBA" id="ARBA00022525"/>
    </source>
</evidence>
<evidence type="ECO:0000313" key="11">
    <source>
        <dbReference type="Proteomes" id="UP000005317"/>
    </source>
</evidence>
<feature type="region of interest" description="Disordered" evidence="5">
    <location>
        <begin position="1073"/>
        <end position="1095"/>
    </location>
</feature>
<feature type="domain" description="SD-repeat containing protein B" evidence="7">
    <location>
        <begin position="691"/>
        <end position="793"/>
    </location>
</feature>
<feature type="domain" description="SD-repeat containing protein B" evidence="7">
    <location>
        <begin position="853"/>
        <end position="948"/>
    </location>
</feature>
<dbReference type="GO" id="GO:0005576">
    <property type="term" value="C:extracellular region"/>
    <property type="evidence" value="ECO:0007669"/>
    <property type="project" value="UniProtKB-SubCell"/>
</dbReference>
<reference evidence="11" key="1">
    <citation type="journal article" date="2011" name="Stand. Genomic Sci.">
        <title>Genome sequence of the filamentous, gliding Thiothrix nivea neotype strain (JP2(T)).</title>
        <authorList>
            <person name="Lapidus A."/>
            <person name="Nolan M."/>
            <person name="Lucas S."/>
            <person name="Glavina Del Rio T."/>
            <person name="Tice H."/>
            <person name="Cheng J.F."/>
            <person name="Tapia R."/>
            <person name="Han C."/>
            <person name="Goodwin L."/>
            <person name="Pitluck S."/>
            <person name="Liolios K."/>
            <person name="Pagani I."/>
            <person name="Ivanova N."/>
            <person name="Huntemann M."/>
            <person name="Mavromatis K."/>
            <person name="Mikhailova N."/>
            <person name="Pati A."/>
            <person name="Chen A."/>
            <person name="Palaniappan K."/>
            <person name="Land M."/>
            <person name="Brambilla E.M."/>
            <person name="Rohde M."/>
            <person name="Abt B."/>
            <person name="Verbarg S."/>
            <person name="Goker M."/>
            <person name="Bristow J."/>
            <person name="Eisen J.A."/>
            <person name="Markowitz V."/>
            <person name="Hugenholtz P."/>
            <person name="Kyrpides N.C."/>
            <person name="Klenk H.P."/>
            <person name="Woyke T."/>
        </authorList>
    </citation>
    <scope>NUCLEOTIDE SEQUENCE [LARGE SCALE GENOMIC DNA]</scope>
    <source>
        <strain evidence="11">ATCC 35100 / DSM 5205 / JP2</strain>
    </source>
</reference>
<evidence type="ECO:0000256" key="1">
    <source>
        <dbReference type="ARBA" id="ARBA00004613"/>
    </source>
</evidence>
<feature type="compositionally biased region" description="Low complexity" evidence="5">
    <location>
        <begin position="784"/>
        <end position="801"/>
    </location>
</feature>
<accession>A0A656HL50</accession>
<feature type="domain" description="SD-repeat containing protein B" evidence="7">
    <location>
        <begin position="547"/>
        <end position="643"/>
    </location>
</feature>
<dbReference type="PANTHER" id="PTHR36108:SF13">
    <property type="entry name" value="COLOSSIN-B-RELATED"/>
    <property type="match status" value="1"/>
</dbReference>
<proteinExistence type="inferred from homology"/>
<name>A0A656HL50_THINJ</name>
<sequence precursor="true">MKITKLSVCVSMVGLLATLPAAYANEIITNCTQVTATGEGDLDSTPNNMVGETVAEDDESCAKVMIPFDYGDAPDPAYQTLDASGGARHQLGTDVFLGQCVDGDSGLLQGGATADDADAGSPVYGTCATASDEDGVTFGELRVGETGATVEVIASKDCKLNAWVDWNVDGNWGGTAEQVFLNQQLTAGTNSLTLNVPAFAVLGDTYARFRCSTVGNDGIGGEAADGEVEDYKVSILEAIPVTPVSVGNTIWIDANENGLQDEGESPLAGATVTLLDKDGNPVKNLDGNNVTAITTVADGKYLFDNLPEGDYIVRVTPPSGYQVTSGGADVDGNPANDDSNCAVVGSNIQTQPFTLTAGMEPDVGADGDGTDSNLTVDCGFYQPPEPTHSIGNRVWVDANNNGLADVGENPAIAGITLELKGSDGSAIASAQTDAEGRYLFSGLSAGSYQVCVAANNFATGALLEGYTASTGGNVTDANTDIDGDDNGTDDTSVGLCTNLVVLNDQEPLDEMTATGNDGDDGVGTDDNRSNLTVDFGIVPPAPATPVSVGDYIWVDANENGLQDEGDGLLSGATVALLDKDGNPVKDLDGNTVTAVTTGADGKYLFRNLPEGDYIVRVAPPAGYQVTTGGADVDDNPANDDNNCAVVGSNIQTLPFTLTASMEPDVAADGDGTNSNLTVDCGFYQPPAPTHSIGNMVWVDNGAGKAANANNGTRDAGEATVKDGVVMELLDKDGIVIREVQTSDGYYLFSGLEAGDYRVCVAHGNFDLGLLAGYTASSGGDEADVNSNGDNNDNGDNDTQNGLCSNVITLNDQEPTGETPTASGIAGDDGQGTEDARSNLTVDFGVIPPVIPVSVGDSIWIDANKNGVKDTSETALSGATVILLDKDGNPAKDLDGNNVTTVTTGMDGKYLFDNLSEGGYIVRVTPPSGYQVTTGGADVDDNPANNDNNCAVVGNNVQTAPFTLTGGMEPDVAADGNGKDSNLTVDCGFFQPPAPTHSIGNMVWVDNGNGQFDDGEVRPSGVKVELHDKDGNLLSSTLTAGGYYLFSGLDAGSYQVCVAASNFDAGGVLVGHTPSTASDETDANSDGDGNDNGDNTIADGLCSNLVVLDDKEPKGEFPTAIGTAGDDGQGTDDALSNLTVDFAVLAPTPLAVGNRIWLDSNGNGVQDADEPGLAGATVTLKDSAGNAVVDVDGNNVAPQTTGADGLYRFDKLLEGEYIVSINAPIGYSPTTGGLDVDSDASDKDSNCRINSVSGVFDTLPFNLKAGTEPDTSADGDDTNGNMTVDCGMVRPLKLGSRIWLDLDGDGSQDEGEPGIAGATVTLLTADGNPVTDIFGNPVQPMVTDADGNYAFGNLREGSYVLKVTPPAGYMPTVLAQDPNDDDSTDSNGFMDAEGNLITQPISLTPGAEPDEGGYANLTVGFGLVPRVTDEIPPMQVPTLSQWGMAILSMLLAAVGFSRRRRDDQG</sequence>
<gene>
    <name evidence="10" type="ORF">Thini_3522</name>
</gene>
<organism evidence="10 11">
    <name type="scientific">Thiothrix nivea (strain ATCC 35100 / DSM 5205 / JP2)</name>
    <dbReference type="NCBI Taxonomy" id="870187"/>
    <lineage>
        <taxon>Bacteria</taxon>
        <taxon>Pseudomonadati</taxon>
        <taxon>Pseudomonadota</taxon>
        <taxon>Gammaproteobacteria</taxon>
        <taxon>Thiotrichales</taxon>
        <taxon>Thiotrichaceae</taxon>
        <taxon>Thiothrix</taxon>
    </lineage>
</organism>
<feature type="chain" id="PRO_5024877138" evidence="6">
    <location>
        <begin position="25"/>
        <end position="1464"/>
    </location>
</feature>
<feature type="region of interest" description="Disordered" evidence="5">
    <location>
        <begin position="781"/>
        <end position="835"/>
    </location>
</feature>
<feature type="domain" description="SD-repeat containing protein B" evidence="7">
    <location>
        <begin position="997"/>
        <end position="1087"/>
    </location>
</feature>
<dbReference type="Proteomes" id="UP000005317">
    <property type="component" value="Unassembled WGS sequence"/>
</dbReference>
<keyword evidence="3" id="KW-0964">Secreted</keyword>
<comment type="similarity">
    <text evidence="2">Belongs to the serine-aspartate repeat-containing protein (SDr) family.</text>
</comment>
<feature type="compositionally biased region" description="Acidic residues" evidence="5">
    <location>
        <begin position="1078"/>
        <end position="1090"/>
    </location>
</feature>
<feature type="domain" description="SD-repeat containing protein B" evidence="7">
    <location>
        <begin position="1150"/>
        <end position="1246"/>
    </location>
</feature>
<keyword evidence="4 6" id="KW-0732">Signal</keyword>
<dbReference type="InterPro" id="IPR026442">
    <property type="entry name" value="IPTL_CTERM"/>
</dbReference>
<protein>
    <submittedName>
        <fullName evidence="10">Cna B domain protein</fullName>
    </submittedName>
</protein>
<dbReference type="NCBIfam" id="TIGR04174">
    <property type="entry name" value="IPTL_CTERM"/>
    <property type="match status" value="1"/>
</dbReference>
<dbReference type="InterPro" id="IPR013783">
    <property type="entry name" value="Ig-like_fold"/>
</dbReference>
<evidence type="ECO:0000256" key="4">
    <source>
        <dbReference type="ARBA" id="ARBA00022729"/>
    </source>
</evidence>
<dbReference type="PANTHER" id="PTHR36108">
    <property type="entry name" value="COLOSSIN-B-RELATED"/>
    <property type="match status" value="1"/>
</dbReference>
<evidence type="ECO:0000256" key="2">
    <source>
        <dbReference type="ARBA" id="ARBA00007257"/>
    </source>
</evidence>
<comment type="subcellular location">
    <subcellularLocation>
        <location evidence="1">Secreted</location>
    </subcellularLocation>
</comment>
<dbReference type="Pfam" id="PF18203">
    <property type="entry name" value="IPTL-CTERM"/>
    <property type="match status" value="1"/>
</dbReference>
<feature type="domain" description="SD-repeat containing protein B" evidence="7">
    <location>
        <begin position="245"/>
        <end position="361"/>
    </location>
</feature>
<feature type="domain" description="SD-repeat containing protein B" evidence="7">
    <location>
        <begin position="389"/>
        <end position="487"/>
    </location>
</feature>
<dbReference type="EMBL" id="JH651384">
    <property type="protein sequence ID" value="EIJ36030.1"/>
    <property type="molecule type" value="Genomic_DNA"/>
</dbReference>
<evidence type="ECO:0000259" key="8">
    <source>
        <dbReference type="Pfam" id="PF18203"/>
    </source>
</evidence>
<feature type="domain" description="IPTL-CTERM protein sorting" evidence="8">
    <location>
        <begin position="1434"/>
        <end position="1460"/>
    </location>
</feature>
<keyword evidence="11" id="KW-1185">Reference proteome</keyword>
<evidence type="ECO:0000259" key="7">
    <source>
        <dbReference type="Pfam" id="PF17210"/>
    </source>
</evidence>